<dbReference type="Proteomes" id="UP000236630">
    <property type="component" value="Unassembled WGS sequence"/>
</dbReference>
<evidence type="ECO:0000313" key="1">
    <source>
        <dbReference type="EMBL" id="GAY66767.1"/>
    </source>
</evidence>
<dbReference type="EMBL" id="BDQV01000617">
    <property type="protein sequence ID" value="GAY66767.1"/>
    <property type="molecule type" value="Genomic_DNA"/>
</dbReference>
<comment type="caution">
    <text evidence="1">The sequence shown here is derived from an EMBL/GenBank/DDBJ whole genome shotgun (WGS) entry which is preliminary data.</text>
</comment>
<reference evidence="1 2" key="1">
    <citation type="journal article" date="2017" name="Front. Genet.">
        <title>Draft sequencing of the heterozygous diploid genome of Satsuma (Citrus unshiu Marc.) using a hybrid assembly approach.</title>
        <authorList>
            <person name="Shimizu T."/>
            <person name="Tanizawa Y."/>
            <person name="Mochizuki T."/>
            <person name="Nagasaki H."/>
            <person name="Yoshioka T."/>
            <person name="Toyoda A."/>
            <person name="Fujiyama A."/>
            <person name="Kaminuma E."/>
            <person name="Nakamura Y."/>
        </authorList>
    </citation>
    <scope>NUCLEOTIDE SEQUENCE [LARGE SCALE GENOMIC DNA]</scope>
    <source>
        <strain evidence="2">cv. Miyagawa wase</strain>
    </source>
</reference>
<protein>
    <recommendedName>
        <fullName evidence="3">Reverse transcriptase zinc-binding domain-containing protein</fullName>
    </recommendedName>
</protein>
<proteinExistence type="predicted"/>
<name>A0A2H5QQ68_CITUN</name>
<evidence type="ECO:0008006" key="3">
    <source>
        <dbReference type="Google" id="ProtNLM"/>
    </source>
</evidence>
<sequence length="100" mass="11675">MSEDVFHALVGCKVAQKVWKLTEFYEEIKEMAHQDMLSVLQELAMKRGKKDIEQIIAVCWAIWHLRNCFVFEGNMKDPLFPATRAEAVVESYRRIKSGKK</sequence>
<accession>A0A2H5QQ68</accession>
<gene>
    <name evidence="1" type="ORF">CUMW_251410</name>
</gene>
<evidence type="ECO:0000313" key="2">
    <source>
        <dbReference type="Proteomes" id="UP000236630"/>
    </source>
</evidence>
<dbReference type="AlphaFoldDB" id="A0A2H5QQ68"/>
<organism evidence="1 2">
    <name type="scientific">Citrus unshiu</name>
    <name type="common">Satsuma mandarin</name>
    <name type="synonym">Citrus nobilis var. unshiu</name>
    <dbReference type="NCBI Taxonomy" id="55188"/>
    <lineage>
        <taxon>Eukaryota</taxon>
        <taxon>Viridiplantae</taxon>
        <taxon>Streptophyta</taxon>
        <taxon>Embryophyta</taxon>
        <taxon>Tracheophyta</taxon>
        <taxon>Spermatophyta</taxon>
        <taxon>Magnoliopsida</taxon>
        <taxon>eudicotyledons</taxon>
        <taxon>Gunneridae</taxon>
        <taxon>Pentapetalae</taxon>
        <taxon>rosids</taxon>
        <taxon>malvids</taxon>
        <taxon>Sapindales</taxon>
        <taxon>Rutaceae</taxon>
        <taxon>Aurantioideae</taxon>
        <taxon>Citrus</taxon>
    </lineage>
</organism>
<keyword evidence="2" id="KW-1185">Reference proteome</keyword>